<accession>A0A1V1PH33</accession>
<keyword evidence="3" id="KW-0813">Transport</keyword>
<evidence type="ECO:0000256" key="3">
    <source>
        <dbReference type="ARBA" id="ARBA00022448"/>
    </source>
</evidence>
<organism evidence="10 11">
    <name type="scientific">Candidatus Magnetoglobus multicellularis str. Araruama</name>
    <dbReference type="NCBI Taxonomy" id="890399"/>
    <lineage>
        <taxon>Bacteria</taxon>
        <taxon>Pseudomonadati</taxon>
        <taxon>Thermodesulfobacteriota</taxon>
        <taxon>Desulfobacteria</taxon>
        <taxon>Desulfobacterales</taxon>
        <taxon>Desulfobacteraceae</taxon>
        <taxon>Candidatus Magnetoglobus</taxon>
    </lineage>
</organism>
<comment type="similarity">
    <text evidence="2">Belongs to the outer membrane factor (OMF) (TC 1.B.17) family.</text>
</comment>
<evidence type="ECO:0000313" key="10">
    <source>
        <dbReference type="EMBL" id="ETR74209.1"/>
    </source>
</evidence>
<dbReference type="Gene3D" id="1.20.1600.10">
    <property type="entry name" value="Outer membrane efflux proteins (OEP)"/>
    <property type="match status" value="1"/>
</dbReference>
<protein>
    <recommendedName>
        <fullName evidence="12">Outer membrane efflux protein</fullName>
    </recommendedName>
</protein>
<evidence type="ECO:0000256" key="9">
    <source>
        <dbReference type="SAM" id="Phobius"/>
    </source>
</evidence>
<feature type="coiled-coil region" evidence="8">
    <location>
        <begin position="420"/>
        <end position="447"/>
    </location>
</feature>
<reference evidence="11" key="1">
    <citation type="submission" date="2012-11" db="EMBL/GenBank/DDBJ databases">
        <authorList>
            <person name="Lucero-Rivera Y.E."/>
            <person name="Tovar-Ramirez D."/>
        </authorList>
    </citation>
    <scope>NUCLEOTIDE SEQUENCE [LARGE SCALE GENOMIC DNA]</scope>
    <source>
        <strain evidence="11">Araruama</strain>
    </source>
</reference>
<dbReference type="GO" id="GO:1990281">
    <property type="term" value="C:efflux pump complex"/>
    <property type="evidence" value="ECO:0007669"/>
    <property type="project" value="TreeGrafter"/>
</dbReference>
<dbReference type="InterPro" id="IPR051906">
    <property type="entry name" value="TolC-like"/>
</dbReference>
<comment type="subcellular location">
    <subcellularLocation>
        <location evidence="1">Cell outer membrane</location>
    </subcellularLocation>
</comment>
<evidence type="ECO:0000256" key="2">
    <source>
        <dbReference type="ARBA" id="ARBA00007613"/>
    </source>
</evidence>
<gene>
    <name evidence="10" type="ORF">OMM_00359</name>
</gene>
<proteinExistence type="inferred from homology"/>
<dbReference type="SUPFAM" id="SSF56954">
    <property type="entry name" value="Outer membrane efflux proteins (OEP)"/>
    <property type="match status" value="1"/>
</dbReference>
<sequence length="502" mass="57530">MVALFINKEKTMKKNLLFCLGIYSIIMILFITNAYSEEQSLSITDVIQLSLEKNLQLKVNRVSKDIQKEKYNAVSTIFDPKFNANGSVASTSAKSEKTIFRSEIEKMTASASKKIQNGDTLRVSLLSKRQQTKPFYPGTPSTKTQFSHNLSVSYIMPLLQGRGKSIATTDIQVEKNNLKIEQLLLEQDIINTITIAQIYYWELYKSKEQHQAKVKSYELAQKFLKTTQEKLKMGLIANNDLLQAKAEVAFREEAVIIAENTVKNNQDKLIQYIYGNTRMADNPIELAQKPLFEKLKNIFVDAEIQKALDYRIDYQVGKIRLEIAKINYDYYKNQALPKLDLSFTVSVEGDGKSNNIAMEQFFGGDNYSGQIDISGEYPWKMRRAEANLSKAVFQKYQKQLSLENIQQALVMDVRKSLRNVVSLEKRFESTKIALQLAEEKLKMEEDRFKSGYSTSYNILLFQRDLFNAMVNNINASVDYQIARVNLDKSTGITLEVHQVEIK</sequence>
<keyword evidence="4" id="KW-1134">Transmembrane beta strand</keyword>
<comment type="caution">
    <text evidence="10">The sequence shown here is derived from an EMBL/GenBank/DDBJ whole genome shotgun (WGS) entry which is preliminary data.</text>
</comment>
<feature type="transmembrane region" description="Helical" evidence="9">
    <location>
        <begin position="16"/>
        <end position="35"/>
    </location>
</feature>
<dbReference type="AlphaFoldDB" id="A0A1V1PH33"/>
<dbReference type="Proteomes" id="UP000189670">
    <property type="component" value="Unassembled WGS sequence"/>
</dbReference>
<keyword evidence="8" id="KW-0175">Coiled coil</keyword>
<name>A0A1V1PH33_9BACT</name>
<evidence type="ECO:0000256" key="5">
    <source>
        <dbReference type="ARBA" id="ARBA00022692"/>
    </source>
</evidence>
<keyword evidence="9" id="KW-1133">Transmembrane helix</keyword>
<dbReference type="PANTHER" id="PTHR30026:SF23">
    <property type="entry name" value="TO APRF-PUTATIVE OUTER MEMBRANE EFFLUX PROTEIN OR SECRETED ALKALINE PHOSPHATASE-RELATED"/>
    <property type="match status" value="1"/>
</dbReference>
<evidence type="ECO:0000256" key="4">
    <source>
        <dbReference type="ARBA" id="ARBA00022452"/>
    </source>
</evidence>
<dbReference type="GO" id="GO:0015288">
    <property type="term" value="F:porin activity"/>
    <property type="evidence" value="ECO:0007669"/>
    <property type="project" value="TreeGrafter"/>
</dbReference>
<keyword evidence="7" id="KW-0998">Cell outer membrane</keyword>
<evidence type="ECO:0000256" key="7">
    <source>
        <dbReference type="ARBA" id="ARBA00023237"/>
    </source>
</evidence>
<evidence type="ECO:0008006" key="12">
    <source>
        <dbReference type="Google" id="ProtNLM"/>
    </source>
</evidence>
<dbReference type="Pfam" id="PF02321">
    <property type="entry name" value="OEP"/>
    <property type="match status" value="1"/>
</dbReference>
<evidence type="ECO:0000256" key="1">
    <source>
        <dbReference type="ARBA" id="ARBA00004442"/>
    </source>
</evidence>
<dbReference type="GO" id="GO:0015562">
    <property type="term" value="F:efflux transmembrane transporter activity"/>
    <property type="evidence" value="ECO:0007669"/>
    <property type="project" value="InterPro"/>
</dbReference>
<dbReference type="PANTHER" id="PTHR30026">
    <property type="entry name" value="OUTER MEMBRANE PROTEIN TOLC"/>
    <property type="match status" value="1"/>
</dbReference>
<dbReference type="GO" id="GO:0009279">
    <property type="term" value="C:cell outer membrane"/>
    <property type="evidence" value="ECO:0007669"/>
    <property type="project" value="UniProtKB-SubCell"/>
</dbReference>
<dbReference type="InterPro" id="IPR003423">
    <property type="entry name" value="OMP_efflux"/>
</dbReference>
<dbReference type="EMBL" id="ATBP01000016">
    <property type="protein sequence ID" value="ETR74209.1"/>
    <property type="molecule type" value="Genomic_DNA"/>
</dbReference>
<evidence type="ECO:0000256" key="6">
    <source>
        <dbReference type="ARBA" id="ARBA00023136"/>
    </source>
</evidence>
<keyword evidence="6 9" id="KW-0472">Membrane</keyword>
<evidence type="ECO:0000256" key="8">
    <source>
        <dbReference type="SAM" id="Coils"/>
    </source>
</evidence>
<keyword evidence="5 9" id="KW-0812">Transmembrane</keyword>
<evidence type="ECO:0000313" key="11">
    <source>
        <dbReference type="Proteomes" id="UP000189670"/>
    </source>
</evidence>